<dbReference type="EMBL" id="FOQG01000010">
    <property type="protein sequence ID" value="SFI56420.1"/>
    <property type="molecule type" value="Genomic_DNA"/>
</dbReference>
<dbReference type="AlphaFoldDB" id="A0A1I3J8C2"/>
<dbReference type="OrthoDB" id="3790373at2"/>
<organism evidence="1 2">
    <name type="scientific">Nocardioides psychrotolerans</name>
    <dbReference type="NCBI Taxonomy" id="1005945"/>
    <lineage>
        <taxon>Bacteria</taxon>
        <taxon>Bacillati</taxon>
        <taxon>Actinomycetota</taxon>
        <taxon>Actinomycetes</taxon>
        <taxon>Propionibacteriales</taxon>
        <taxon>Nocardioidaceae</taxon>
        <taxon>Nocardioides</taxon>
    </lineage>
</organism>
<evidence type="ECO:0000313" key="1">
    <source>
        <dbReference type="EMBL" id="SFI56420.1"/>
    </source>
</evidence>
<reference evidence="1 2" key="1">
    <citation type="submission" date="2016-10" db="EMBL/GenBank/DDBJ databases">
        <authorList>
            <person name="de Groot N.N."/>
        </authorList>
    </citation>
    <scope>NUCLEOTIDE SEQUENCE [LARGE SCALE GENOMIC DNA]</scope>
    <source>
        <strain evidence="1 2">CGMCC 1.11156</strain>
    </source>
</reference>
<accession>A0A1I3J8C2</accession>
<dbReference type="RefSeq" id="WP_091114072.1">
    <property type="nucleotide sequence ID" value="NZ_BKAF01000012.1"/>
</dbReference>
<evidence type="ECO:0000313" key="2">
    <source>
        <dbReference type="Proteomes" id="UP000198649"/>
    </source>
</evidence>
<keyword evidence="2" id="KW-1185">Reference proteome</keyword>
<proteinExistence type="predicted"/>
<sequence length="226" mass="24224">MTIIITITCLAALTVGIVWAASAPASRRSRSRDLGRRMRHVSRHPQQVNSGDIGRLLVAEGVSSSEARLVIDKATARGIKPFTMLMWIQQYDAGTLSVVVAADLDHQDLLVHLANGTVPDLRELALFASLNGLPIAAQAMRTPVGVTVVRAPSVTLTGRPPSTATAPLPAIFEPGAWPKFEDLIGQELLAGDVLPEDLMAWEVTGAEVIAPRDWHMAELDDDDLAA</sequence>
<protein>
    <submittedName>
        <fullName evidence="1">Uncharacterized protein</fullName>
    </submittedName>
</protein>
<name>A0A1I3J8C2_9ACTN</name>
<gene>
    <name evidence="1" type="ORF">SAMN05216561_11046</name>
</gene>
<dbReference type="Proteomes" id="UP000198649">
    <property type="component" value="Unassembled WGS sequence"/>
</dbReference>